<reference evidence="5" key="1">
    <citation type="submission" date="2009-01" db="EMBL/GenBank/DDBJ databases">
        <authorList>
            <person name="Qin X."/>
            <person name="Bachman B."/>
            <person name="Battles P."/>
            <person name="Bell A."/>
            <person name="Bess C."/>
            <person name="Bickham C."/>
            <person name="Chaboub L."/>
            <person name="Chen D."/>
            <person name="Coyle M."/>
            <person name="Deiros D.R."/>
            <person name="Dinh H."/>
            <person name="Forbes L."/>
            <person name="Fowler G."/>
            <person name="Francisco L."/>
            <person name="Fu Q."/>
            <person name="Gubbala S."/>
            <person name="Hale W."/>
            <person name="Han Y."/>
            <person name="Hemphill L."/>
            <person name="Highlander S.K."/>
            <person name="Hirani K."/>
            <person name="Hogues M."/>
            <person name="Jackson L."/>
            <person name="Jakkamsetti A."/>
            <person name="Javaid M."/>
            <person name="Jiang H."/>
            <person name="Korchina V."/>
            <person name="Kovar C."/>
            <person name="Lara F."/>
            <person name="Lee S."/>
            <person name="Mata R."/>
            <person name="Mathew T."/>
            <person name="Moen C."/>
            <person name="Morales K."/>
            <person name="Munidasa M."/>
            <person name="Nazareth L."/>
            <person name="Ngo R."/>
            <person name="Nguyen L."/>
            <person name="Okwuonu G."/>
            <person name="Ongeri F."/>
            <person name="Patil S."/>
            <person name="Petrosino J."/>
            <person name="Pham C."/>
            <person name="Pham P."/>
            <person name="Pu L.-L."/>
            <person name="Puazo M."/>
            <person name="Raj R."/>
            <person name="Reid J."/>
            <person name="Rouhana J."/>
            <person name="Saada N."/>
            <person name="Shang Y."/>
            <person name="Simmons D."/>
            <person name="Thornton R."/>
            <person name="Warren J."/>
            <person name="Weissenberger G."/>
            <person name="Zhang J."/>
            <person name="Zhang L."/>
            <person name="Zhou C."/>
            <person name="Zhu D."/>
            <person name="Muzny D."/>
            <person name="Worley K."/>
            <person name="Gibbs R."/>
        </authorList>
    </citation>
    <scope>NUCLEOTIDE SEQUENCE [LARGE SCALE GENOMIC DNA]</scope>
    <source>
        <strain evidence="5">LMS2-1</strain>
    </source>
</reference>
<dbReference type="InterPro" id="IPR003593">
    <property type="entry name" value="AAA+_ATPase"/>
</dbReference>
<accession>C2JW07</accession>
<dbReference type="PANTHER" id="PTHR30258:SF2">
    <property type="entry name" value="COMG OPERON PROTEIN 1"/>
    <property type="match status" value="1"/>
</dbReference>
<comment type="caution">
    <text evidence="5">The sequence shown here is derived from an EMBL/GenBank/DDBJ whole genome shotgun (WGS) entry which is preliminary data.</text>
</comment>
<evidence type="ECO:0000313" key="6">
    <source>
        <dbReference type="Proteomes" id="UP000004525"/>
    </source>
</evidence>
<protein>
    <submittedName>
        <fullName evidence="5">Type II/IV secretion system protein</fullName>
    </submittedName>
</protein>
<dbReference type="AlphaFoldDB" id="C2JW07"/>
<dbReference type="PANTHER" id="PTHR30258">
    <property type="entry name" value="TYPE II SECRETION SYSTEM PROTEIN GSPE-RELATED"/>
    <property type="match status" value="1"/>
</dbReference>
<dbReference type="Proteomes" id="UP000004525">
    <property type="component" value="Unassembled WGS sequence"/>
</dbReference>
<dbReference type="HOGENOM" id="CLU_013446_3_1_9"/>
<keyword evidence="6" id="KW-1185">Reference proteome</keyword>
<dbReference type="Gene3D" id="3.40.50.300">
    <property type="entry name" value="P-loop containing nucleotide triphosphate hydrolases"/>
    <property type="match status" value="1"/>
</dbReference>
<dbReference type="EMBL" id="ACIZ01000048">
    <property type="protein sequence ID" value="EEN80752.1"/>
    <property type="molecule type" value="Genomic_DNA"/>
</dbReference>
<keyword evidence="3" id="KW-0067">ATP-binding</keyword>
<evidence type="ECO:0000259" key="4">
    <source>
        <dbReference type="PROSITE" id="PS00662"/>
    </source>
</evidence>
<dbReference type="InterPro" id="IPR027417">
    <property type="entry name" value="P-loop_NTPase"/>
</dbReference>
<name>C2JW07_LACRM</name>
<evidence type="ECO:0000256" key="1">
    <source>
        <dbReference type="ARBA" id="ARBA00006611"/>
    </source>
</evidence>
<dbReference type="InterPro" id="IPR001482">
    <property type="entry name" value="T2SS/T4SS_dom"/>
</dbReference>
<dbReference type="GO" id="GO:0016887">
    <property type="term" value="F:ATP hydrolysis activity"/>
    <property type="evidence" value="ECO:0007669"/>
    <property type="project" value="TreeGrafter"/>
</dbReference>
<comment type="similarity">
    <text evidence="1">Belongs to the GSP E family.</text>
</comment>
<organism evidence="5 6">
    <name type="scientific">Lacticaseibacillus rhamnosus (strain LMS2-1)</name>
    <dbReference type="NCBI Taxonomy" id="525361"/>
    <lineage>
        <taxon>Bacteria</taxon>
        <taxon>Bacillati</taxon>
        <taxon>Bacillota</taxon>
        <taxon>Bacilli</taxon>
        <taxon>Lactobacillales</taxon>
        <taxon>Lactobacillaceae</taxon>
        <taxon>Lacticaseibacillus</taxon>
    </lineage>
</organism>
<dbReference type="Gene3D" id="3.30.450.90">
    <property type="match status" value="1"/>
</dbReference>
<evidence type="ECO:0000256" key="2">
    <source>
        <dbReference type="ARBA" id="ARBA00022741"/>
    </source>
</evidence>
<dbReference type="GO" id="GO:0005886">
    <property type="term" value="C:plasma membrane"/>
    <property type="evidence" value="ECO:0007669"/>
    <property type="project" value="TreeGrafter"/>
</dbReference>
<dbReference type="SMART" id="SM00382">
    <property type="entry name" value="AAA"/>
    <property type="match status" value="1"/>
</dbReference>
<keyword evidence="2" id="KW-0547">Nucleotide-binding</keyword>
<dbReference type="Pfam" id="PF00437">
    <property type="entry name" value="T2SSE"/>
    <property type="match status" value="1"/>
</dbReference>
<evidence type="ECO:0000313" key="5">
    <source>
        <dbReference type="EMBL" id="EEN80752.1"/>
    </source>
</evidence>
<dbReference type="GO" id="GO:0005524">
    <property type="term" value="F:ATP binding"/>
    <property type="evidence" value="ECO:0007669"/>
    <property type="project" value="UniProtKB-KW"/>
</dbReference>
<dbReference type="CDD" id="cd01129">
    <property type="entry name" value="PulE-GspE-like"/>
    <property type="match status" value="1"/>
</dbReference>
<dbReference type="SUPFAM" id="SSF52540">
    <property type="entry name" value="P-loop containing nucleoside triphosphate hydrolases"/>
    <property type="match status" value="1"/>
</dbReference>
<proteinExistence type="inferred from homology"/>
<sequence>MTGKFFMLMTNSSLPANSFNAGGKNMQSVKTLLTNALDKGASDIYYLPNPHGYLIRLRLPTGLVTLGQLETRIGQQEINYLKFMAGMNVAEHRRVQLGAFYHPDSDVFLRLSSVADFRGRESLVVRLISGIPDAQGARQLLDRLMSILTQRRGMLTLAGPTGSGKTTLLYQLATRLAASKMVLSIEDPVEINQPQFLQLQVNPEAEMSYPQLLKAALRHRPDVLLIGEIRDRQTAQSACEAAISGHIVLATVHARSANDTPLRLTSFGLPAELVSAALTASAAITLQYRPTIHPVAEVVVFEPAHQSGATEVVS</sequence>
<dbReference type="PROSITE" id="PS00662">
    <property type="entry name" value="T2SP_E"/>
    <property type="match status" value="1"/>
</dbReference>
<gene>
    <name evidence="5" type="ORF">HMPREF0539_1091</name>
</gene>
<feature type="domain" description="Bacterial type II secretion system protein E" evidence="4">
    <location>
        <begin position="217"/>
        <end position="231"/>
    </location>
</feature>
<evidence type="ECO:0000256" key="3">
    <source>
        <dbReference type="ARBA" id="ARBA00022840"/>
    </source>
</evidence>